<gene>
    <name evidence="2" type="ORF">BDV96DRAFT_577806</name>
</gene>
<dbReference type="Proteomes" id="UP000799770">
    <property type="component" value="Unassembled WGS sequence"/>
</dbReference>
<dbReference type="GO" id="GO:0004519">
    <property type="term" value="F:endonuclease activity"/>
    <property type="evidence" value="ECO:0007669"/>
    <property type="project" value="UniProtKB-KW"/>
</dbReference>
<dbReference type="InterPro" id="IPR050410">
    <property type="entry name" value="CCR4/nocturin_mRNA_transcr"/>
</dbReference>
<dbReference type="InterPro" id="IPR005135">
    <property type="entry name" value="Endo/exonuclease/phosphatase"/>
</dbReference>
<keyword evidence="2" id="KW-0540">Nuclease</keyword>
<dbReference type="Pfam" id="PF03372">
    <property type="entry name" value="Exo_endo_phos"/>
    <property type="match status" value="1"/>
</dbReference>
<dbReference type="SUPFAM" id="SSF56219">
    <property type="entry name" value="DNase I-like"/>
    <property type="match status" value="1"/>
</dbReference>
<dbReference type="PANTHER" id="PTHR12121:SF36">
    <property type="entry name" value="ENDONUCLEASE_EXONUCLEASE_PHOSPHATASE DOMAIN-CONTAINING PROTEIN"/>
    <property type="match status" value="1"/>
</dbReference>
<dbReference type="PANTHER" id="PTHR12121">
    <property type="entry name" value="CARBON CATABOLITE REPRESSOR PROTEIN 4"/>
    <property type="match status" value="1"/>
</dbReference>
<organism evidence="2 3">
    <name type="scientific">Lophiotrema nucula</name>
    <dbReference type="NCBI Taxonomy" id="690887"/>
    <lineage>
        <taxon>Eukaryota</taxon>
        <taxon>Fungi</taxon>
        <taxon>Dikarya</taxon>
        <taxon>Ascomycota</taxon>
        <taxon>Pezizomycotina</taxon>
        <taxon>Dothideomycetes</taxon>
        <taxon>Pleosporomycetidae</taxon>
        <taxon>Pleosporales</taxon>
        <taxon>Lophiotremataceae</taxon>
        <taxon>Lophiotrema</taxon>
    </lineage>
</organism>
<dbReference type="Gene3D" id="3.60.10.10">
    <property type="entry name" value="Endonuclease/exonuclease/phosphatase"/>
    <property type="match status" value="1"/>
</dbReference>
<protein>
    <submittedName>
        <fullName evidence="2">Endonuclease/exonuclease/phosphatase</fullName>
    </submittedName>
</protein>
<keyword evidence="2" id="KW-0378">Hydrolase</keyword>
<keyword evidence="2" id="KW-0269">Exonuclease</keyword>
<evidence type="ECO:0000259" key="1">
    <source>
        <dbReference type="Pfam" id="PF03372"/>
    </source>
</evidence>
<keyword evidence="3" id="KW-1185">Reference proteome</keyword>
<dbReference type="GO" id="GO:0000175">
    <property type="term" value="F:3'-5'-RNA exonuclease activity"/>
    <property type="evidence" value="ECO:0007669"/>
    <property type="project" value="TreeGrafter"/>
</dbReference>
<dbReference type="AlphaFoldDB" id="A0A6A5Z485"/>
<name>A0A6A5Z485_9PLEO</name>
<reference evidence="2" key="1">
    <citation type="journal article" date="2020" name="Stud. Mycol.">
        <title>101 Dothideomycetes genomes: a test case for predicting lifestyles and emergence of pathogens.</title>
        <authorList>
            <person name="Haridas S."/>
            <person name="Albert R."/>
            <person name="Binder M."/>
            <person name="Bloem J."/>
            <person name="Labutti K."/>
            <person name="Salamov A."/>
            <person name="Andreopoulos B."/>
            <person name="Baker S."/>
            <person name="Barry K."/>
            <person name="Bills G."/>
            <person name="Bluhm B."/>
            <person name="Cannon C."/>
            <person name="Castanera R."/>
            <person name="Culley D."/>
            <person name="Daum C."/>
            <person name="Ezra D."/>
            <person name="Gonzalez J."/>
            <person name="Henrissat B."/>
            <person name="Kuo A."/>
            <person name="Liang C."/>
            <person name="Lipzen A."/>
            <person name="Lutzoni F."/>
            <person name="Magnuson J."/>
            <person name="Mondo S."/>
            <person name="Nolan M."/>
            <person name="Ohm R."/>
            <person name="Pangilinan J."/>
            <person name="Park H.-J."/>
            <person name="Ramirez L."/>
            <person name="Alfaro M."/>
            <person name="Sun H."/>
            <person name="Tritt A."/>
            <person name="Yoshinaga Y."/>
            <person name="Zwiers L.-H."/>
            <person name="Turgeon B."/>
            <person name="Goodwin S."/>
            <person name="Spatafora J."/>
            <person name="Crous P."/>
            <person name="Grigoriev I."/>
        </authorList>
    </citation>
    <scope>NUCLEOTIDE SEQUENCE</scope>
    <source>
        <strain evidence="2">CBS 627.86</strain>
    </source>
</reference>
<proteinExistence type="predicted"/>
<dbReference type="CDD" id="cd09083">
    <property type="entry name" value="EEP-1"/>
    <property type="match status" value="1"/>
</dbReference>
<accession>A0A6A5Z485</accession>
<evidence type="ECO:0000313" key="3">
    <source>
        <dbReference type="Proteomes" id="UP000799770"/>
    </source>
</evidence>
<evidence type="ECO:0000313" key="2">
    <source>
        <dbReference type="EMBL" id="KAF2114232.1"/>
    </source>
</evidence>
<dbReference type="OrthoDB" id="276515at2759"/>
<sequence>MYFWSFFNQASIFQLPSFSSTVSRPALQLRVLSFNVRYATSSPFTNEKPWSERFPLVLNQLQHETRFLDGTSIDAVHTDSSTHPAAAIICLQEVLHVQLVDILNGLNELPPSSDKSQTPTDGPIWAHIGVGRDDGHTKGEYSPIIYPVKIFRLLHYETIWLSPTPDRPSKGWDAGSIRILTVAVLEYKSSGQRVLASTTHLDNDGSKSRENSVIVILDTLKRIQKDWATSNALPIFLAGDFNSFPNQEAYLGMERSDYMYDMWQFISPKRRYGEQITFTGFEPDKDTDEQGRIDFIWLGPKDGVCIPPKDGNSLLAASDVPKSCSWIADGYSVLSNVFEDGVYLSDHRCVVGDLRLIC</sequence>
<feature type="domain" description="Endonuclease/exonuclease/phosphatase" evidence="1">
    <location>
        <begin position="32"/>
        <end position="300"/>
    </location>
</feature>
<dbReference type="EMBL" id="ML977326">
    <property type="protein sequence ID" value="KAF2114232.1"/>
    <property type="molecule type" value="Genomic_DNA"/>
</dbReference>
<dbReference type="InterPro" id="IPR036691">
    <property type="entry name" value="Endo/exonu/phosph_ase_sf"/>
</dbReference>
<keyword evidence="2" id="KW-0255">Endonuclease</keyword>